<evidence type="ECO:0000256" key="2">
    <source>
        <dbReference type="SAM" id="Phobius"/>
    </source>
</evidence>
<dbReference type="Proteomes" id="UP001499987">
    <property type="component" value="Unassembled WGS sequence"/>
</dbReference>
<evidence type="ECO:0000313" key="3">
    <source>
        <dbReference type="EMBL" id="GAA1113942.1"/>
    </source>
</evidence>
<sequence>MSEEPTPAVAAGESPGRPEPVVRGYVMSRGYPRQADYRFLGAAPDPGWWTRHRSHTDVNYPTLLVEARGGRWRAYLSGIPSQRRDEVSTPIRFTLALEGATASGGADGVVRLVARWLDGHADGSGRAVLGERMDGLFPDDAEVVDLRRRHDVEAVGVVQDRMERLLTSLEAPGGPEPTEWADRSWIASAADGPGAAAFVERVRALLAGEQDGDALVLNLVEQAEEAPPVAAGESLAVLTATGGPDRPRALPAAIPGQSGDQGPKAPGRTTPASPVDVRRALPLVLAALLLVLLILWCATR</sequence>
<gene>
    <name evidence="3" type="ORF">GCM10009663_63350</name>
</gene>
<protein>
    <submittedName>
        <fullName evidence="3">Uncharacterized protein</fullName>
    </submittedName>
</protein>
<keyword evidence="2" id="KW-0812">Transmembrane</keyword>
<reference evidence="4" key="1">
    <citation type="journal article" date="2019" name="Int. J. Syst. Evol. Microbiol.">
        <title>The Global Catalogue of Microorganisms (GCM) 10K type strain sequencing project: providing services to taxonomists for standard genome sequencing and annotation.</title>
        <authorList>
            <consortium name="The Broad Institute Genomics Platform"/>
            <consortium name="The Broad Institute Genome Sequencing Center for Infectious Disease"/>
            <person name="Wu L."/>
            <person name="Ma J."/>
        </authorList>
    </citation>
    <scope>NUCLEOTIDE SEQUENCE [LARGE SCALE GENOMIC DNA]</scope>
    <source>
        <strain evidence="4">JCM 13002</strain>
    </source>
</reference>
<evidence type="ECO:0000256" key="1">
    <source>
        <dbReference type="SAM" id="MobiDB-lite"/>
    </source>
</evidence>
<feature type="region of interest" description="Disordered" evidence="1">
    <location>
        <begin position="1"/>
        <end position="21"/>
    </location>
</feature>
<dbReference type="EMBL" id="BAAALD010000090">
    <property type="protein sequence ID" value="GAA1113942.1"/>
    <property type="molecule type" value="Genomic_DNA"/>
</dbReference>
<organism evidence="3 4">
    <name type="scientific">Kitasatospora arboriphila</name>
    <dbReference type="NCBI Taxonomy" id="258052"/>
    <lineage>
        <taxon>Bacteria</taxon>
        <taxon>Bacillati</taxon>
        <taxon>Actinomycetota</taxon>
        <taxon>Actinomycetes</taxon>
        <taxon>Kitasatosporales</taxon>
        <taxon>Streptomycetaceae</taxon>
        <taxon>Kitasatospora</taxon>
    </lineage>
</organism>
<evidence type="ECO:0000313" key="4">
    <source>
        <dbReference type="Proteomes" id="UP001499987"/>
    </source>
</evidence>
<keyword evidence="2" id="KW-0472">Membrane</keyword>
<keyword evidence="4" id="KW-1185">Reference proteome</keyword>
<proteinExistence type="predicted"/>
<comment type="caution">
    <text evidence="3">The sequence shown here is derived from an EMBL/GenBank/DDBJ whole genome shotgun (WGS) entry which is preliminary data.</text>
</comment>
<feature type="region of interest" description="Disordered" evidence="1">
    <location>
        <begin position="246"/>
        <end position="273"/>
    </location>
</feature>
<dbReference type="RefSeq" id="WP_344627133.1">
    <property type="nucleotide sequence ID" value="NZ_BAAALD010000090.1"/>
</dbReference>
<keyword evidence="2" id="KW-1133">Transmembrane helix</keyword>
<name>A0ABP4EKX2_9ACTN</name>
<feature type="transmembrane region" description="Helical" evidence="2">
    <location>
        <begin position="280"/>
        <end position="298"/>
    </location>
</feature>
<accession>A0ABP4EKX2</accession>